<gene>
    <name evidence="4" type="ORF">K402DRAFT_419551</name>
</gene>
<dbReference type="PANTHER" id="PTHR23295:SF6">
    <property type="entry name" value="NEOSIN, ISOFORM A"/>
    <property type="match status" value="1"/>
</dbReference>
<evidence type="ECO:0000313" key="4">
    <source>
        <dbReference type="EMBL" id="KAF1988201.1"/>
    </source>
</evidence>
<keyword evidence="5" id="KW-1185">Reference proteome</keyword>
<dbReference type="Gene3D" id="3.30.70.330">
    <property type="match status" value="1"/>
</dbReference>
<feature type="compositionally biased region" description="Polar residues" evidence="2">
    <location>
        <begin position="124"/>
        <end position="143"/>
    </location>
</feature>
<evidence type="ECO:0000313" key="5">
    <source>
        <dbReference type="Proteomes" id="UP000800041"/>
    </source>
</evidence>
<dbReference type="AlphaFoldDB" id="A0A6G1H4Q3"/>
<feature type="region of interest" description="Disordered" evidence="2">
    <location>
        <begin position="787"/>
        <end position="848"/>
    </location>
</feature>
<feature type="compositionally biased region" description="Low complexity" evidence="2">
    <location>
        <begin position="290"/>
        <end position="330"/>
    </location>
</feature>
<feature type="region of interest" description="Disordered" evidence="2">
    <location>
        <begin position="666"/>
        <end position="715"/>
    </location>
</feature>
<evidence type="ECO:0000259" key="3">
    <source>
        <dbReference type="PROSITE" id="PS50102"/>
    </source>
</evidence>
<dbReference type="Pfam" id="PF00076">
    <property type="entry name" value="RRM_1"/>
    <property type="match status" value="1"/>
</dbReference>
<reference evidence="4" key="1">
    <citation type="journal article" date="2020" name="Stud. Mycol.">
        <title>101 Dothideomycetes genomes: a test case for predicting lifestyles and emergence of pathogens.</title>
        <authorList>
            <person name="Haridas S."/>
            <person name="Albert R."/>
            <person name="Binder M."/>
            <person name="Bloem J."/>
            <person name="Labutti K."/>
            <person name="Salamov A."/>
            <person name="Andreopoulos B."/>
            <person name="Baker S."/>
            <person name="Barry K."/>
            <person name="Bills G."/>
            <person name="Bluhm B."/>
            <person name="Cannon C."/>
            <person name="Castanera R."/>
            <person name="Culley D."/>
            <person name="Daum C."/>
            <person name="Ezra D."/>
            <person name="Gonzalez J."/>
            <person name="Henrissat B."/>
            <person name="Kuo A."/>
            <person name="Liang C."/>
            <person name="Lipzen A."/>
            <person name="Lutzoni F."/>
            <person name="Magnuson J."/>
            <person name="Mondo S."/>
            <person name="Nolan M."/>
            <person name="Ohm R."/>
            <person name="Pangilinan J."/>
            <person name="Park H.-J."/>
            <person name="Ramirez L."/>
            <person name="Alfaro M."/>
            <person name="Sun H."/>
            <person name="Tritt A."/>
            <person name="Yoshinaga Y."/>
            <person name="Zwiers L.-H."/>
            <person name="Turgeon B."/>
            <person name="Goodwin S."/>
            <person name="Spatafora J."/>
            <person name="Crous P."/>
            <person name="Grigoriev I."/>
        </authorList>
    </citation>
    <scope>NUCLEOTIDE SEQUENCE</scope>
    <source>
        <strain evidence="4">CBS 113979</strain>
    </source>
</reference>
<evidence type="ECO:0000256" key="1">
    <source>
        <dbReference type="PROSITE-ProRule" id="PRU00176"/>
    </source>
</evidence>
<dbReference type="SUPFAM" id="SSF52954">
    <property type="entry name" value="Class II aaRS ABD-related"/>
    <property type="match status" value="1"/>
</dbReference>
<name>A0A6G1H4Q3_9PEZI</name>
<feature type="region of interest" description="Disordered" evidence="2">
    <location>
        <begin position="1"/>
        <end position="202"/>
    </location>
</feature>
<feature type="compositionally biased region" description="Low complexity" evidence="2">
    <location>
        <begin position="220"/>
        <end position="240"/>
    </location>
</feature>
<dbReference type="SUPFAM" id="SSF54928">
    <property type="entry name" value="RNA-binding domain, RBD"/>
    <property type="match status" value="1"/>
</dbReference>
<dbReference type="EMBL" id="ML977149">
    <property type="protein sequence ID" value="KAF1988201.1"/>
    <property type="molecule type" value="Genomic_DNA"/>
</dbReference>
<feature type="compositionally biased region" description="Basic and acidic residues" evidence="2">
    <location>
        <begin position="331"/>
        <end position="351"/>
    </location>
</feature>
<feature type="compositionally biased region" description="Low complexity" evidence="2">
    <location>
        <begin position="677"/>
        <end position="696"/>
    </location>
</feature>
<dbReference type="PANTHER" id="PTHR23295">
    <property type="entry name" value="NUCLEAR RECEPTOR COACTIVATOR 5-RELATED"/>
    <property type="match status" value="1"/>
</dbReference>
<proteinExistence type="predicted"/>
<dbReference type="GO" id="GO:0003723">
    <property type="term" value="F:RNA binding"/>
    <property type="evidence" value="ECO:0007669"/>
    <property type="project" value="UniProtKB-UniRule"/>
</dbReference>
<dbReference type="InterPro" id="IPR000504">
    <property type="entry name" value="RRM_dom"/>
</dbReference>
<keyword evidence="1" id="KW-0694">RNA-binding</keyword>
<evidence type="ECO:0000256" key="2">
    <source>
        <dbReference type="SAM" id="MobiDB-lite"/>
    </source>
</evidence>
<feature type="compositionally biased region" description="Low complexity" evidence="2">
    <location>
        <begin position="76"/>
        <end position="94"/>
    </location>
</feature>
<feature type="region of interest" description="Disordered" evidence="2">
    <location>
        <begin position="445"/>
        <end position="557"/>
    </location>
</feature>
<feature type="compositionally biased region" description="Low complexity" evidence="2">
    <location>
        <begin position="817"/>
        <end position="833"/>
    </location>
</feature>
<organism evidence="4 5">
    <name type="scientific">Aulographum hederae CBS 113979</name>
    <dbReference type="NCBI Taxonomy" id="1176131"/>
    <lineage>
        <taxon>Eukaryota</taxon>
        <taxon>Fungi</taxon>
        <taxon>Dikarya</taxon>
        <taxon>Ascomycota</taxon>
        <taxon>Pezizomycotina</taxon>
        <taxon>Dothideomycetes</taxon>
        <taxon>Pleosporomycetidae</taxon>
        <taxon>Aulographales</taxon>
        <taxon>Aulographaceae</taxon>
    </lineage>
</organism>
<feature type="compositionally biased region" description="Basic and acidic residues" evidence="2">
    <location>
        <begin position="537"/>
        <end position="547"/>
    </location>
</feature>
<dbReference type="Proteomes" id="UP000800041">
    <property type="component" value="Unassembled WGS sequence"/>
</dbReference>
<dbReference type="SMART" id="SM00360">
    <property type="entry name" value="RRM"/>
    <property type="match status" value="1"/>
</dbReference>
<dbReference type="PROSITE" id="PS50102">
    <property type="entry name" value="RRM"/>
    <property type="match status" value="1"/>
</dbReference>
<dbReference type="InterPro" id="IPR052600">
    <property type="entry name" value="Nuc_rcpt_coact/corep"/>
</dbReference>
<feature type="compositionally biased region" description="Polar residues" evidence="2">
    <location>
        <begin position="39"/>
        <end position="63"/>
    </location>
</feature>
<accession>A0A6G1H4Q3</accession>
<feature type="domain" description="RRM" evidence="3">
    <location>
        <begin position="381"/>
        <end position="452"/>
    </location>
</feature>
<feature type="compositionally biased region" description="Polar residues" evidence="2">
    <location>
        <begin position="189"/>
        <end position="202"/>
    </location>
</feature>
<dbReference type="InterPro" id="IPR035979">
    <property type="entry name" value="RBD_domain_sf"/>
</dbReference>
<feature type="compositionally biased region" description="Pro residues" evidence="2">
    <location>
        <begin position="246"/>
        <end position="255"/>
    </location>
</feature>
<dbReference type="OrthoDB" id="10044938at2759"/>
<protein>
    <recommendedName>
        <fullName evidence="3">RRM domain-containing protein</fullName>
    </recommendedName>
</protein>
<feature type="compositionally biased region" description="Basic and acidic residues" evidence="2">
    <location>
        <begin position="458"/>
        <end position="475"/>
    </location>
</feature>
<dbReference type="InterPro" id="IPR012677">
    <property type="entry name" value="Nucleotide-bd_a/b_plait_sf"/>
</dbReference>
<feature type="region of interest" description="Disordered" evidence="2">
    <location>
        <begin position="220"/>
        <end position="351"/>
    </location>
</feature>
<sequence length="848" mass="92057">MPSPPQEPPEFRGQTLTPVSPKPLLFPSPANIPILEQQMDPNFNDQMSNGQYPSLNASLAQDNDSGDAQHEPSFAHSQQQQQHDTSQDSSNQHDGAYSGDNAGGHTDVNNAHSLAHLNAEVLASHNQQSTSFAPDTQPNQSLVDASREAPAASATGSAQQQQQQQQQLPNSAHIATDYSAVSHQAHAPTESQSESPMANASSGGVDLQMLLDKLASATPTANAPTNNATFSASASTSPTALTGNPSLPPRPPPQAMPSTHPNYSPGDDIRNYHPHSQTAPGASYRAQDGLPALTVPGTAPAPVAASGSGAPFQQPRSAAQSSISPISPSYRQRDSLVKSESEQDWDNRTFDPDMDREYNTFLKEESAYVADGQWDKFPVDSRLFVGNLPSEKVSKREIFDKFRRYGKLAQISIKQAYGFVQFLEAEACSRALLNEQGMMLGERKIHLELSKPQKNTAGRREANGRRRSRSPDHGRGAPANSRNVDRYVSGQGASGGAARGGRGRNRDDYRPGRSPSPRGYGRDDYYRSRSRSPPYGRDYRSPPRFNDDDGLPLPRRAPRDVPDVQILVLESLDRDFIAYVEKAFHDRGIRADVLMLSPRLSEPAVIRRQVIEGVGAISKLTRANQQSGNINLTIFDRRGGVDRVDFMEYDFQTPQTMADLFLQTKRAHAQPQYPTHQGPQYGAPQQSQQSAYASGYGMPPGQARPGAANPRTNPQLQDPQVQQLLSQLGGTDIQRVLASLQQSGGAAQNTPNQYHAAQQYQAPTGITPDLARLLGTSNAVAAPAAAYAPPTPVSENPYRGGMQSQSLAGMFAGGQAGQQQQQHGQQSQQSQQQPDMNEIMAQLSRYKR</sequence>